<evidence type="ECO:0000256" key="6">
    <source>
        <dbReference type="ARBA" id="ARBA00022741"/>
    </source>
</evidence>
<dbReference type="EMBL" id="CACRXK020010855">
    <property type="protein sequence ID" value="CAB4020239.1"/>
    <property type="molecule type" value="Genomic_DNA"/>
</dbReference>
<dbReference type="GO" id="GO:0003723">
    <property type="term" value="F:RNA binding"/>
    <property type="evidence" value="ECO:0007669"/>
    <property type="project" value="UniProtKB-KW"/>
</dbReference>
<dbReference type="InterPro" id="IPR057596">
    <property type="entry name" value="RDRP_core"/>
</dbReference>
<dbReference type="EC" id="2.7.7.48" evidence="2"/>
<feature type="compositionally biased region" description="Acidic residues" evidence="11">
    <location>
        <begin position="1345"/>
        <end position="1368"/>
    </location>
</feature>
<evidence type="ECO:0000256" key="2">
    <source>
        <dbReference type="ARBA" id="ARBA00012494"/>
    </source>
</evidence>
<keyword evidence="8" id="KW-0694">RNA-binding</keyword>
<dbReference type="GO" id="GO:0031380">
    <property type="term" value="C:nuclear RNA-directed RNA polymerase complex"/>
    <property type="evidence" value="ECO:0007669"/>
    <property type="project" value="TreeGrafter"/>
</dbReference>
<dbReference type="PROSITE" id="PS51194">
    <property type="entry name" value="HELICASE_CTER"/>
    <property type="match status" value="1"/>
</dbReference>
<keyword evidence="3 13" id="KW-0696">RNA-directed RNA polymerase</keyword>
<dbReference type="OrthoDB" id="6513042at2759"/>
<evidence type="ECO:0000256" key="1">
    <source>
        <dbReference type="ARBA" id="ARBA00005762"/>
    </source>
</evidence>
<comment type="similarity">
    <text evidence="1">Belongs to the RdRP family.</text>
</comment>
<comment type="caution">
    <text evidence="13">The sequence shown here is derived from an EMBL/GenBank/DDBJ whole genome shotgun (WGS) entry which is preliminary data.</text>
</comment>
<evidence type="ECO:0000256" key="8">
    <source>
        <dbReference type="ARBA" id="ARBA00022884"/>
    </source>
</evidence>
<feature type="region of interest" description="Disordered" evidence="11">
    <location>
        <begin position="1312"/>
        <end position="1368"/>
    </location>
</feature>
<evidence type="ECO:0000256" key="12">
    <source>
        <dbReference type="SAM" id="Phobius"/>
    </source>
</evidence>
<evidence type="ECO:0000256" key="5">
    <source>
        <dbReference type="ARBA" id="ARBA00022695"/>
    </source>
</evidence>
<evidence type="ECO:0000256" key="10">
    <source>
        <dbReference type="ARBA" id="ARBA00048744"/>
    </source>
</evidence>
<dbReference type="GO" id="GO:0030422">
    <property type="term" value="P:siRNA processing"/>
    <property type="evidence" value="ECO:0007669"/>
    <property type="project" value="TreeGrafter"/>
</dbReference>
<accession>A0A7D9EZD5</accession>
<dbReference type="InterPro" id="IPR014001">
    <property type="entry name" value="Helicase_ATP-bd"/>
</dbReference>
<proteinExistence type="inferred from homology"/>
<keyword evidence="9" id="KW-0943">RNA-mediated gene silencing</keyword>
<keyword evidence="5" id="KW-0548">Nucleotidyltransferase</keyword>
<dbReference type="Pfam" id="PF00270">
    <property type="entry name" value="DEAD"/>
    <property type="match status" value="1"/>
</dbReference>
<evidence type="ECO:0000256" key="11">
    <source>
        <dbReference type="SAM" id="MobiDB-lite"/>
    </source>
</evidence>
<name>A0A7D9EZD5_PARCT</name>
<feature type="non-terminal residue" evidence="13">
    <location>
        <position position="1"/>
    </location>
</feature>
<comment type="catalytic activity">
    <reaction evidence="10">
        <text>RNA(n) + a ribonucleoside 5'-triphosphate = RNA(n+1) + diphosphate</text>
        <dbReference type="Rhea" id="RHEA:21248"/>
        <dbReference type="Rhea" id="RHEA-COMP:14527"/>
        <dbReference type="Rhea" id="RHEA-COMP:17342"/>
        <dbReference type="ChEBI" id="CHEBI:33019"/>
        <dbReference type="ChEBI" id="CHEBI:61557"/>
        <dbReference type="ChEBI" id="CHEBI:140395"/>
        <dbReference type="EC" id="2.7.7.48"/>
    </reaction>
</comment>
<gene>
    <name evidence="13" type="ORF">PACLA_8A053800</name>
</gene>
<dbReference type="SMART" id="SM00487">
    <property type="entry name" value="DEXDc"/>
    <property type="match status" value="1"/>
</dbReference>
<dbReference type="Pfam" id="PF26253">
    <property type="entry name" value="RdRP_head"/>
    <property type="match status" value="1"/>
</dbReference>
<keyword evidence="7" id="KW-0067">ATP-binding</keyword>
<dbReference type="PROSITE" id="PS51192">
    <property type="entry name" value="HELICASE_ATP_BIND_1"/>
    <property type="match status" value="1"/>
</dbReference>
<dbReference type="Pfam" id="PF05183">
    <property type="entry name" value="RdRP"/>
    <property type="match status" value="1"/>
</dbReference>
<evidence type="ECO:0000313" key="13">
    <source>
        <dbReference type="EMBL" id="CAB4020239.1"/>
    </source>
</evidence>
<dbReference type="InterPro" id="IPR027417">
    <property type="entry name" value="P-loop_NTPase"/>
</dbReference>
<organism evidence="13 14">
    <name type="scientific">Paramuricea clavata</name>
    <name type="common">Red gorgonian</name>
    <name type="synonym">Violescent sea-whip</name>
    <dbReference type="NCBI Taxonomy" id="317549"/>
    <lineage>
        <taxon>Eukaryota</taxon>
        <taxon>Metazoa</taxon>
        <taxon>Cnidaria</taxon>
        <taxon>Anthozoa</taxon>
        <taxon>Octocorallia</taxon>
        <taxon>Malacalcyonacea</taxon>
        <taxon>Plexauridae</taxon>
        <taxon>Paramuricea</taxon>
    </lineage>
</organism>
<keyword evidence="14" id="KW-1185">Reference proteome</keyword>
<evidence type="ECO:0000313" key="14">
    <source>
        <dbReference type="Proteomes" id="UP001152795"/>
    </source>
</evidence>
<dbReference type="Pfam" id="PF00271">
    <property type="entry name" value="Helicase_C"/>
    <property type="match status" value="1"/>
</dbReference>
<keyword evidence="4" id="KW-0808">Transferase</keyword>
<dbReference type="InterPro" id="IPR001650">
    <property type="entry name" value="Helicase_C-like"/>
</dbReference>
<dbReference type="SMART" id="SM00490">
    <property type="entry name" value="HELICc"/>
    <property type="match status" value="1"/>
</dbReference>
<dbReference type="GO" id="GO:0005524">
    <property type="term" value="F:ATP binding"/>
    <property type="evidence" value="ECO:0007669"/>
    <property type="project" value="UniProtKB-KW"/>
</dbReference>
<evidence type="ECO:0000256" key="9">
    <source>
        <dbReference type="ARBA" id="ARBA00023158"/>
    </source>
</evidence>
<dbReference type="Proteomes" id="UP001152795">
    <property type="component" value="Unassembled WGS sequence"/>
</dbReference>
<feature type="compositionally biased region" description="Acidic residues" evidence="11">
    <location>
        <begin position="1328"/>
        <end position="1338"/>
    </location>
</feature>
<dbReference type="InterPro" id="IPR011545">
    <property type="entry name" value="DEAD/DEAH_box_helicase_dom"/>
</dbReference>
<keyword evidence="6" id="KW-0547">Nucleotide-binding</keyword>
<feature type="transmembrane region" description="Helical" evidence="12">
    <location>
        <begin position="12"/>
        <end position="34"/>
    </location>
</feature>
<keyword evidence="12" id="KW-1133">Transmembrane helix</keyword>
<evidence type="ECO:0000256" key="4">
    <source>
        <dbReference type="ARBA" id="ARBA00022679"/>
    </source>
</evidence>
<evidence type="ECO:0000256" key="7">
    <source>
        <dbReference type="ARBA" id="ARBA00022840"/>
    </source>
</evidence>
<dbReference type="GO" id="GO:0003968">
    <property type="term" value="F:RNA-directed RNA polymerase activity"/>
    <property type="evidence" value="ECO:0007669"/>
    <property type="project" value="UniProtKB-KW"/>
</dbReference>
<reference evidence="13" key="1">
    <citation type="submission" date="2020-04" db="EMBL/GenBank/DDBJ databases">
        <authorList>
            <person name="Alioto T."/>
            <person name="Alioto T."/>
            <person name="Gomez Garrido J."/>
        </authorList>
    </citation>
    <scope>NUCLEOTIDE SEQUENCE</scope>
    <source>
        <strain evidence="13">A484AB</strain>
    </source>
</reference>
<keyword evidence="12" id="KW-0812">Transmembrane</keyword>
<evidence type="ECO:0000256" key="3">
    <source>
        <dbReference type="ARBA" id="ARBA00022484"/>
    </source>
</evidence>
<dbReference type="PANTHER" id="PTHR23079">
    <property type="entry name" value="RNA-DEPENDENT RNA POLYMERASE"/>
    <property type="match status" value="1"/>
</dbReference>
<dbReference type="InterPro" id="IPR007855">
    <property type="entry name" value="RDRP"/>
</dbReference>
<dbReference type="Gene3D" id="3.40.50.300">
    <property type="entry name" value="P-loop containing nucleotide triphosphate hydrolases"/>
    <property type="match status" value="2"/>
</dbReference>
<dbReference type="PANTHER" id="PTHR23079:SF55">
    <property type="entry name" value="RNA-DIRECTED RNA POLYMERASE"/>
    <property type="match status" value="1"/>
</dbReference>
<keyword evidence="12" id="KW-0472">Membrane</keyword>
<dbReference type="InterPro" id="IPR058752">
    <property type="entry name" value="RDRP_C_head"/>
</dbReference>
<protein>
    <recommendedName>
        <fullName evidence="2">RNA-directed RNA polymerase</fullName>
        <ecNumber evidence="2">2.7.7.48</ecNumber>
    </recommendedName>
</protein>
<sequence>AYSTNSLAYNSFSAIAFVQSLWFTVLSSAVMWLVDFKRVDSTDNVVIFEYCQIGFISCKFRQMLSNSGIRRTCVEDHLEISSYSSKSVWQNCFTSLSDRLSRNLWRHNCHCQLGELAMGITKALFASLFSSSFRALFLPTGPSTRLKRGIQSKTGMQDASHLVLLLGADVALDLLENITTLFKNKRFGNFNGENFERARFMVFKNTVTHVLKFLTERNFLYNIGVLTDSIGKNENIRNQYLFINIFFVRCYSECISTPGSLEKCPATLRAQLEEHWASIPKVVACTQLSFLVPLKTTCLTAACHISQNKNPLPAVECCVKPIRKLHTTRSFFHITISARAWGVRSSRLNLSLKCCLKSNRYLVPSTYFDLILYSAVMATNYFTNDVSLHCKKCHTKLAKREIVMLAIVPPSQQHLAVKEGKEDEAYAKVVKEENSKGGKSARYCPFIIRCRECGNHVGNVTYVTSKLLVCYKVDNLYLFNGVEKTEMKKLKVIAGFLQNLGVEMIEYLPSEVTCQSLQSNEPMKYCDISGLTYMSHDIDSLTCEVPRNYQRELFLSAMRGNTLVYLPTGSGKTLVAAMVFGCMKQLNPGKFMVFIVDRIPLAYQQSAYFKSQLPHLRVETLTGEMEQFKKKTVHQALANKTVDILVLTHQIFLDSLAVGNSAIQLLGISVLVFDEAHHCAGGHPYNKIMNDFYEKVTPDSFKPLVLGLTASPAGEVTTERTIEKLQKLLKNLHCNITMPVQSDDLVAHVNAPNTSYDEVETTDVRQIVLETLIMEHIKDLQRNHIEYTPGYQQALAGLVVFSSHFRGALRNLIDRCHGDNSQVKTLIIGQHMMRLLSVIDISRVLCYKDALVYLNDCINSVIQATSPCQIALKKLIGTKHTFLALKNHAAVGVKDDYPISDRYRCLEDRIQQFICRVEKDPITSRGIIFVCMRKTAYKLCEKLRSNSHVSRLLNPAVFVGHGDGNYDGMAWKDEQEVLLRDFKSGQIKLLVSTSVLEEGLDVPICNLVIRFEGAATLRSLVQSRGRASRRPGSEFVVICSEKEKHTAMSLVDKEENMRCAVTNVMDSEVAKSQALEFKCEMKRPDLIRREVKEVENSRDVKRYTPTVTVVVQVFERQESREQKLKIVTNNLDSAFNVESTRLLPTGSLSGLRVQEDDESSQIALILKQKDDMRDEFRSKDEFICNITEVWCNMMTNEELLNIWLHPFVPRASRKLIEPFHILPATSLFLGTLVTRCHFQYEWPSKPVLKKVTMRFDHSYNMLTVFFVRRRRNYKFEIRYDEFEDFAVVNSNTTNVEIIRLFFSVRHPPRLYQQVDDDDGNDVANNGNDDGDNDDDNDGDNSVQDEGFDVSDMSDNDSESESFSTDDEYPDVVRNFHNRSVPDYADDALWWERVVDVQGGEKAWGECFTYCFTIPPKESTLLRRLLTTLDGRYGKKAFYTWVKNTYGRLPQINIPDELDFDVSYTFDSILTSHPSVRGRLDESRLVDLLGNRNANVVVACLEKLRKALERNPFCDPQKILERLLTGEIKVESKQIQNQVPSHCALIKRVVITPTRVLLYPSEFMVKNRVLRHYERDDFLCVVSIREENLSKLSTGRGSIDLLLDNINQVLNNGLSIGRKPFNFLASSNSQLRNHSCWFVGPSIPPEDVRRWMGDFTHIRCVATLMARMGQCFSTSLDTAGVETPNDEIYTEEDDVMTSDKEYCFSDGVGRISEELAVEVAQNLGKPFTPSAFQVRFAGYKGVLACDPTFAGRMASFRPSMRKFESNHRRLEVTHTSRPQAVFLNQQVIMLLSNLEVPDEAFIDLQKEMLDKLASMLVEETYAIAFLGNGSKMDISYRTLSNGGVQLTTEPFFKSMLVAMHRNHIHELLSRSRILLPAEGARLMMGVMDEEGVLKPGQVFVQYSAVSKDEEHEFNLDDKRILTGVVVVTRNPCLHPGDVRQLQAVNAPSLSHLVDCIVFPRLGLRPHPNEMSGGDLDGDLYFVCWKQSLLPNKPDYQPMDYKALPKKEETEPITSSHMTKFIVDYIRSDQLGVIDNTHKALADQEEEGVQSDICLHLAEIHSLAVDAPKTGMWPKMPKTNLKKYPDFMMKSDKQSYPSENVLGKLYRRCQKFKDTTSENCNQKMRIDKSFLLPGRDRYLRNAKVVYQKYREKMEALMRLYGIHSEAEIFTGCFLKLRNRLPKEKPKIAEIVSEIVVGIRSEFRREFFDEFGMSEQRLTKDAKISKEVYLKASAWYTATYICEENWEQLQEKRLLGLPWIVDDVMSFIKCQQQPPLFIQSLDVNAAVGESLVRLFDEEKTQLLEQIKERIRVKNWVEAHLQSFKQNLSIYFSGISRTLLFHHNSNIELCVLSNEDCRTSKDIKAERSILEQLGCQLKAKADVKYKAGDTEMEHLFYEVRLQNTENFAPGVMAAMISQNKSSMTVWMCTIFLENIIFCCSILDNHNLQDLRESSHRKFGKIEQFYKEFRHGNSNLRISQGAFGCAALRTCHTIAYRTSVCQRMKNITHTPAQLTKNRHTTVLLYRSVAKLSERAGVLGEDAGNEAPGRICNKHGGHENANEEITGDFPFEIRKPAGVL</sequence>
<dbReference type="SUPFAM" id="SSF52540">
    <property type="entry name" value="P-loop containing nucleoside triphosphate hydrolases"/>
    <property type="match status" value="1"/>
</dbReference>
<feature type="non-terminal residue" evidence="13">
    <location>
        <position position="2574"/>
    </location>
</feature>